<protein>
    <submittedName>
        <fullName evidence="1">Uncharacterized protein</fullName>
    </submittedName>
</protein>
<dbReference type="EMBL" id="MNCJ02000320">
    <property type="protein sequence ID" value="KAF5805408.1"/>
    <property type="molecule type" value="Genomic_DNA"/>
</dbReference>
<evidence type="ECO:0000313" key="2">
    <source>
        <dbReference type="Proteomes" id="UP000215914"/>
    </source>
</evidence>
<comment type="caution">
    <text evidence="1">The sequence shown here is derived from an EMBL/GenBank/DDBJ whole genome shotgun (WGS) entry which is preliminary data.</text>
</comment>
<dbReference type="Proteomes" id="UP000215914">
    <property type="component" value="Unassembled WGS sequence"/>
</dbReference>
<dbReference type="Gramene" id="mRNA:HanXRQr2_Chr05g0208961">
    <property type="protein sequence ID" value="mRNA:HanXRQr2_Chr05g0208961"/>
    <property type="gene ID" value="HanXRQr2_Chr05g0208961"/>
</dbReference>
<reference evidence="1" key="1">
    <citation type="journal article" date="2017" name="Nature">
        <title>The sunflower genome provides insights into oil metabolism, flowering and Asterid evolution.</title>
        <authorList>
            <person name="Badouin H."/>
            <person name="Gouzy J."/>
            <person name="Grassa C.J."/>
            <person name="Murat F."/>
            <person name="Staton S.E."/>
            <person name="Cottret L."/>
            <person name="Lelandais-Briere C."/>
            <person name="Owens G.L."/>
            <person name="Carrere S."/>
            <person name="Mayjonade B."/>
            <person name="Legrand L."/>
            <person name="Gill N."/>
            <person name="Kane N.C."/>
            <person name="Bowers J.E."/>
            <person name="Hubner S."/>
            <person name="Bellec A."/>
            <person name="Berard A."/>
            <person name="Berges H."/>
            <person name="Blanchet N."/>
            <person name="Boniface M.C."/>
            <person name="Brunel D."/>
            <person name="Catrice O."/>
            <person name="Chaidir N."/>
            <person name="Claudel C."/>
            <person name="Donnadieu C."/>
            <person name="Faraut T."/>
            <person name="Fievet G."/>
            <person name="Helmstetter N."/>
            <person name="King M."/>
            <person name="Knapp S.J."/>
            <person name="Lai Z."/>
            <person name="Le Paslier M.C."/>
            <person name="Lippi Y."/>
            <person name="Lorenzon L."/>
            <person name="Mandel J.R."/>
            <person name="Marage G."/>
            <person name="Marchand G."/>
            <person name="Marquand E."/>
            <person name="Bret-Mestries E."/>
            <person name="Morien E."/>
            <person name="Nambeesan S."/>
            <person name="Nguyen T."/>
            <person name="Pegot-Espagnet P."/>
            <person name="Pouilly N."/>
            <person name="Raftis F."/>
            <person name="Sallet E."/>
            <person name="Schiex T."/>
            <person name="Thomas J."/>
            <person name="Vandecasteele C."/>
            <person name="Vares D."/>
            <person name="Vear F."/>
            <person name="Vautrin S."/>
            <person name="Crespi M."/>
            <person name="Mangin B."/>
            <person name="Burke J.M."/>
            <person name="Salse J."/>
            <person name="Munos S."/>
            <person name="Vincourt P."/>
            <person name="Rieseberg L.H."/>
            <person name="Langlade N.B."/>
        </authorList>
    </citation>
    <scope>NUCLEOTIDE SEQUENCE</scope>
    <source>
        <tissue evidence="1">Leaves</tissue>
    </source>
</reference>
<accession>A0A9K3IYF2</accession>
<name>A0A9K3IYF2_HELAN</name>
<dbReference type="AlphaFoldDB" id="A0A9K3IYF2"/>
<reference evidence="1" key="2">
    <citation type="submission" date="2020-06" db="EMBL/GenBank/DDBJ databases">
        <title>Helianthus annuus Genome sequencing and assembly Release 2.</title>
        <authorList>
            <person name="Gouzy J."/>
            <person name="Langlade N."/>
            <person name="Munos S."/>
        </authorList>
    </citation>
    <scope>NUCLEOTIDE SEQUENCE</scope>
    <source>
        <tissue evidence="1">Leaves</tissue>
    </source>
</reference>
<keyword evidence="2" id="KW-1185">Reference proteome</keyword>
<sequence length="44" mass="4724">MMAVVGCGQSEADDGFRVPSQVSQGDIRIRAEPYLGFRLTIPGV</sequence>
<gene>
    <name evidence="1" type="ORF">HanXRQr2_Chr05g0208961</name>
</gene>
<evidence type="ECO:0000313" key="1">
    <source>
        <dbReference type="EMBL" id="KAF5805408.1"/>
    </source>
</evidence>
<organism evidence="1 2">
    <name type="scientific">Helianthus annuus</name>
    <name type="common">Common sunflower</name>
    <dbReference type="NCBI Taxonomy" id="4232"/>
    <lineage>
        <taxon>Eukaryota</taxon>
        <taxon>Viridiplantae</taxon>
        <taxon>Streptophyta</taxon>
        <taxon>Embryophyta</taxon>
        <taxon>Tracheophyta</taxon>
        <taxon>Spermatophyta</taxon>
        <taxon>Magnoliopsida</taxon>
        <taxon>eudicotyledons</taxon>
        <taxon>Gunneridae</taxon>
        <taxon>Pentapetalae</taxon>
        <taxon>asterids</taxon>
        <taxon>campanulids</taxon>
        <taxon>Asterales</taxon>
        <taxon>Asteraceae</taxon>
        <taxon>Asteroideae</taxon>
        <taxon>Heliantheae alliance</taxon>
        <taxon>Heliantheae</taxon>
        <taxon>Helianthus</taxon>
    </lineage>
</organism>
<proteinExistence type="predicted"/>